<proteinExistence type="predicted"/>
<keyword evidence="1" id="KW-0472">Membrane</keyword>
<evidence type="ECO:0000313" key="2">
    <source>
        <dbReference type="EMBL" id="MDT0681905.1"/>
    </source>
</evidence>
<dbReference type="InterPro" id="IPR014509">
    <property type="entry name" value="YjdF-like"/>
</dbReference>
<feature type="transmembrane region" description="Helical" evidence="1">
    <location>
        <begin position="162"/>
        <end position="184"/>
    </location>
</feature>
<feature type="transmembrane region" description="Helical" evidence="1">
    <location>
        <begin position="32"/>
        <end position="49"/>
    </location>
</feature>
<dbReference type="Proteomes" id="UP001265259">
    <property type="component" value="Unassembled WGS sequence"/>
</dbReference>
<organism evidence="2 3">
    <name type="scientific">Tropicimonas omnivorans</name>
    <dbReference type="NCBI Taxonomy" id="3075590"/>
    <lineage>
        <taxon>Bacteria</taxon>
        <taxon>Pseudomonadati</taxon>
        <taxon>Pseudomonadota</taxon>
        <taxon>Alphaproteobacteria</taxon>
        <taxon>Rhodobacterales</taxon>
        <taxon>Roseobacteraceae</taxon>
        <taxon>Tropicimonas</taxon>
    </lineage>
</organism>
<name>A0ABU3DDV4_9RHOB</name>
<accession>A0ABU3DDV4</accession>
<dbReference type="Pfam" id="PF09997">
    <property type="entry name" value="DUF2238"/>
    <property type="match status" value="1"/>
</dbReference>
<keyword evidence="1" id="KW-0812">Transmembrane</keyword>
<keyword evidence="1" id="KW-1133">Transmembrane helix</keyword>
<keyword evidence="3" id="KW-1185">Reference proteome</keyword>
<reference evidence="2 3" key="1">
    <citation type="submission" date="2023-09" db="EMBL/GenBank/DDBJ databases">
        <authorList>
            <person name="Rey-Velasco X."/>
        </authorList>
    </citation>
    <scope>NUCLEOTIDE SEQUENCE [LARGE SCALE GENOMIC DNA]</scope>
    <source>
        <strain evidence="2 3">F158</strain>
    </source>
</reference>
<feature type="transmembrane region" description="Helical" evidence="1">
    <location>
        <begin position="61"/>
        <end position="79"/>
    </location>
</feature>
<evidence type="ECO:0000313" key="3">
    <source>
        <dbReference type="Proteomes" id="UP001265259"/>
    </source>
</evidence>
<protein>
    <recommendedName>
        <fullName evidence="4">Membrane protein YjdF</fullName>
    </recommendedName>
</protein>
<gene>
    <name evidence="2" type="ORF">RM543_04345</name>
</gene>
<dbReference type="EMBL" id="JAVRHL010000001">
    <property type="protein sequence ID" value="MDT0681905.1"/>
    <property type="molecule type" value="Genomic_DNA"/>
</dbReference>
<evidence type="ECO:0000256" key="1">
    <source>
        <dbReference type="SAM" id="Phobius"/>
    </source>
</evidence>
<feature type="transmembrane region" description="Helical" evidence="1">
    <location>
        <begin position="91"/>
        <end position="112"/>
    </location>
</feature>
<feature type="transmembrane region" description="Helical" evidence="1">
    <location>
        <begin position="124"/>
        <end position="142"/>
    </location>
</feature>
<sequence>MKFHHQPLLVWAIWLVLTAAAAQAAWHGHWSILFLAVSSFMLTLAPSLFVSRFDIVLPAKFLSGVCLFVFATLFLGEAFDFYERFWWWDMILHGASAVGFGIVGFVFLFFLFEGDRYAAPAGPLAMLSFCFAVSIGAVWEIFEFVMDQTFGMNMQKSGLVDTMWDLIVDCLGAGIAALAGYLYLKRREGGFVSDLIEEFIDANRRRFSLRRGRQRLKPGTRGEEKWRGPPHP</sequence>
<evidence type="ECO:0008006" key="4">
    <source>
        <dbReference type="Google" id="ProtNLM"/>
    </source>
</evidence>
<comment type="caution">
    <text evidence="2">The sequence shown here is derived from an EMBL/GenBank/DDBJ whole genome shotgun (WGS) entry which is preliminary data.</text>
</comment>